<dbReference type="GeneID" id="37271203"/>
<evidence type="ECO:0000256" key="1">
    <source>
        <dbReference type="ARBA" id="ARBA00007865"/>
    </source>
</evidence>
<dbReference type="InterPro" id="IPR007325">
    <property type="entry name" value="KFase/CYL"/>
</dbReference>
<name>A0A316Z2N0_9BASI</name>
<dbReference type="Pfam" id="PF04199">
    <property type="entry name" value="Cyclase"/>
    <property type="match status" value="1"/>
</dbReference>
<dbReference type="OrthoDB" id="5396at2759"/>
<reference evidence="2 3" key="1">
    <citation type="journal article" date="2018" name="Mol. Biol. Evol.">
        <title>Broad Genomic Sampling Reveals a Smut Pathogenic Ancestry of the Fungal Clade Ustilaginomycotina.</title>
        <authorList>
            <person name="Kijpornyongpan T."/>
            <person name="Mondo S.J."/>
            <person name="Barry K."/>
            <person name="Sandor L."/>
            <person name="Lee J."/>
            <person name="Lipzen A."/>
            <person name="Pangilinan J."/>
            <person name="LaButti K."/>
            <person name="Hainaut M."/>
            <person name="Henrissat B."/>
            <person name="Grigoriev I.V."/>
            <person name="Spatafora J.W."/>
            <person name="Aime M.C."/>
        </authorList>
    </citation>
    <scope>NUCLEOTIDE SEQUENCE [LARGE SCALE GENOMIC DNA]</scope>
    <source>
        <strain evidence="2 3">MCA 4186</strain>
    </source>
</reference>
<dbReference type="PANTHER" id="PTHR34861">
    <property type="match status" value="1"/>
</dbReference>
<keyword evidence="3" id="KW-1185">Reference proteome</keyword>
<dbReference type="EMBL" id="KZ819314">
    <property type="protein sequence ID" value="PWN94443.1"/>
    <property type="molecule type" value="Genomic_DNA"/>
</dbReference>
<proteinExistence type="inferred from homology"/>
<dbReference type="SUPFAM" id="SSF102198">
    <property type="entry name" value="Putative cyclase"/>
    <property type="match status" value="1"/>
</dbReference>
<dbReference type="InterPro" id="IPR037175">
    <property type="entry name" value="KFase_sf"/>
</dbReference>
<evidence type="ECO:0000313" key="3">
    <source>
        <dbReference type="Proteomes" id="UP000245946"/>
    </source>
</evidence>
<accession>A0A316Z2N0</accession>
<dbReference type="Gene3D" id="3.50.30.50">
    <property type="entry name" value="Putative cyclase"/>
    <property type="match status" value="1"/>
</dbReference>
<gene>
    <name evidence="2" type="ORF">FA09DRAFT_332955</name>
</gene>
<dbReference type="RefSeq" id="XP_025594722.1">
    <property type="nucleotide sequence ID" value="XM_025743659.1"/>
</dbReference>
<comment type="similarity">
    <text evidence="1">Belongs to the Cyclase 1 superfamily.</text>
</comment>
<dbReference type="PANTHER" id="PTHR34861:SF10">
    <property type="entry name" value="CYCLASE"/>
    <property type="match status" value="1"/>
</dbReference>
<evidence type="ECO:0008006" key="4">
    <source>
        <dbReference type="Google" id="ProtNLM"/>
    </source>
</evidence>
<dbReference type="GO" id="GO:0019441">
    <property type="term" value="P:L-tryptophan catabolic process to kynurenine"/>
    <property type="evidence" value="ECO:0007669"/>
    <property type="project" value="InterPro"/>
</dbReference>
<organism evidence="2 3">
    <name type="scientific">Tilletiopsis washingtonensis</name>
    <dbReference type="NCBI Taxonomy" id="58919"/>
    <lineage>
        <taxon>Eukaryota</taxon>
        <taxon>Fungi</taxon>
        <taxon>Dikarya</taxon>
        <taxon>Basidiomycota</taxon>
        <taxon>Ustilaginomycotina</taxon>
        <taxon>Exobasidiomycetes</taxon>
        <taxon>Entylomatales</taxon>
        <taxon>Entylomatales incertae sedis</taxon>
        <taxon>Tilletiopsis</taxon>
    </lineage>
</organism>
<protein>
    <recommendedName>
        <fullName evidence="4">Cyclase</fullName>
    </recommendedName>
</protein>
<dbReference type="AlphaFoldDB" id="A0A316Z2N0"/>
<sequence>MSSAPFNFAALPATFAELPPVEGMPQGCAWGLFDKDGVKDELGTLNYLTADNCRRVVAAECQTGERTQLDWSLDNMNFPGFGRKGLEHKLVDLKPLGFVATDDEVSFNTQAGSQWDSFRHVAHQSTGHYYNGLKHDELHSGTLRNGIHKWVQAGGIAGRGVLVDWLSWWEANHDGAAPAPNASTDVPLAEIKATLEAQGTELQPGDLLLIRTGFVRWHEAADDEAKRAHQKSSEAIGLEQSQEVLDWLWVNKFSAVACDTVAFENWPPRKSVMLHEWLLSLWGTPIGELWNLEGLSELCKKHKRYSFFLTSAPLHVPGGVGSPPNAIAVF</sequence>
<dbReference type="GO" id="GO:0004061">
    <property type="term" value="F:arylformamidase activity"/>
    <property type="evidence" value="ECO:0007669"/>
    <property type="project" value="InterPro"/>
</dbReference>
<evidence type="ECO:0000313" key="2">
    <source>
        <dbReference type="EMBL" id="PWN94443.1"/>
    </source>
</evidence>
<dbReference type="Proteomes" id="UP000245946">
    <property type="component" value="Unassembled WGS sequence"/>
</dbReference>